<protein>
    <submittedName>
        <fullName evidence="6">Tyrosine-based site-specific recombinase CMGI-7</fullName>
    </submittedName>
</protein>
<dbReference type="EMBL" id="CP002877">
    <property type="protein sequence ID" value="AEI75783.1"/>
    <property type="molecule type" value="Genomic_DNA"/>
</dbReference>
<dbReference type="Proteomes" id="UP000006798">
    <property type="component" value="Chromosome 1"/>
</dbReference>
<evidence type="ECO:0000256" key="4">
    <source>
        <dbReference type="ARBA" id="ARBA00023172"/>
    </source>
</evidence>
<evidence type="ECO:0000256" key="2">
    <source>
        <dbReference type="ARBA" id="ARBA00022908"/>
    </source>
</evidence>
<dbReference type="InterPro" id="IPR050090">
    <property type="entry name" value="Tyrosine_recombinase_XerCD"/>
</dbReference>
<dbReference type="PROSITE" id="PS51898">
    <property type="entry name" value="TYR_RECOMBINASE"/>
    <property type="match status" value="1"/>
</dbReference>
<evidence type="ECO:0000313" key="7">
    <source>
        <dbReference type="Proteomes" id="UP000006798"/>
    </source>
</evidence>
<gene>
    <name evidence="6" type="primary">int</name>
    <name evidence="6" type="ordered locus">CNE_1c04180</name>
</gene>
<dbReference type="KEGG" id="cnc:CNE_1c04180"/>
<evidence type="ECO:0000256" key="3">
    <source>
        <dbReference type="ARBA" id="ARBA00023125"/>
    </source>
</evidence>
<dbReference type="GO" id="GO:0006310">
    <property type="term" value="P:DNA recombination"/>
    <property type="evidence" value="ECO:0007669"/>
    <property type="project" value="UniProtKB-KW"/>
</dbReference>
<reference evidence="6 7" key="1">
    <citation type="journal article" date="2011" name="J. Bacteriol.">
        <title>Complete genome sequence of the type strain Cupriavidus necator N-1.</title>
        <authorList>
            <person name="Poehlein A."/>
            <person name="Kusian B."/>
            <person name="Friedrich B."/>
            <person name="Daniel R."/>
            <person name="Bowien B."/>
        </authorList>
    </citation>
    <scope>NUCLEOTIDE SEQUENCE [LARGE SCALE GENOMIC DNA]</scope>
    <source>
        <strain evidence="7">ATCC 43291 / DSM 13513 / CCUG 52238 / LMG 8453 / N-1</strain>
    </source>
</reference>
<dbReference type="InterPro" id="IPR013762">
    <property type="entry name" value="Integrase-like_cat_sf"/>
</dbReference>
<comment type="similarity">
    <text evidence="1">Belongs to the 'phage' integrase family.</text>
</comment>
<organism evidence="6 7">
    <name type="scientific">Cupriavidus necator (strain ATCC 43291 / DSM 13513 / CCUG 52238 / LMG 8453 / N-1)</name>
    <name type="common">Ralstonia eutropha</name>
    <dbReference type="NCBI Taxonomy" id="1042878"/>
    <lineage>
        <taxon>Bacteria</taxon>
        <taxon>Pseudomonadati</taxon>
        <taxon>Pseudomonadota</taxon>
        <taxon>Betaproteobacteria</taxon>
        <taxon>Burkholderiales</taxon>
        <taxon>Burkholderiaceae</taxon>
        <taxon>Cupriavidus</taxon>
    </lineage>
</organism>
<dbReference type="AlphaFoldDB" id="G0EUS2"/>
<accession>G0EUS2</accession>
<evidence type="ECO:0000256" key="1">
    <source>
        <dbReference type="ARBA" id="ARBA00008857"/>
    </source>
</evidence>
<dbReference type="PANTHER" id="PTHR30349">
    <property type="entry name" value="PHAGE INTEGRASE-RELATED"/>
    <property type="match status" value="1"/>
</dbReference>
<dbReference type="InterPro" id="IPR002104">
    <property type="entry name" value="Integrase_catalytic"/>
</dbReference>
<dbReference type="PANTHER" id="PTHR30349:SF41">
    <property type="entry name" value="INTEGRASE_RECOMBINASE PROTEIN MJ0367-RELATED"/>
    <property type="match status" value="1"/>
</dbReference>
<evidence type="ECO:0000259" key="5">
    <source>
        <dbReference type="PROSITE" id="PS51898"/>
    </source>
</evidence>
<dbReference type="CDD" id="cd00397">
    <property type="entry name" value="DNA_BRE_C"/>
    <property type="match status" value="1"/>
</dbReference>
<dbReference type="Pfam" id="PF00589">
    <property type="entry name" value="Phage_integrase"/>
    <property type="match status" value="1"/>
</dbReference>
<feature type="domain" description="Tyr recombinase" evidence="5">
    <location>
        <begin position="169"/>
        <end position="387"/>
    </location>
</feature>
<keyword evidence="4" id="KW-0233">DNA recombination</keyword>
<keyword evidence="3" id="KW-0238">DNA-binding</keyword>
<name>G0EUS2_CUPNN</name>
<dbReference type="GO" id="GO:0015074">
    <property type="term" value="P:DNA integration"/>
    <property type="evidence" value="ECO:0007669"/>
    <property type="project" value="UniProtKB-KW"/>
</dbReference>
<dbReference type="InterPro" id="IPR011010">
    <property type="entry name" value="DNA_brk_join_enz"/>
</dbReference>
<dbReference type="HOGENOM" id="CLU_048231_2_0_4"/>
<keyword evidence="2" id="KW-0229">DNA integration</keyword>
<dbReference type="SUPFAM" id="SSF56349">
    <property type="entry name" value="DNA breaking-rejoining enzymes"/>
    <property type="match status" value="1"/>
</dbReference>
<dbReference type="GO" id="GO:0003677">
    <property type="term" value="F:DNA binding"/>
    <property type="evidence" value="ECO:0007669"/>
    <property type="project" value="UniProtKB-KW"/>
</dbReference>
<evidence type="ECO:0000313" key="6">
    <source>
        <dbReference type="EMBL" id="AEI75783.1"/>
    </source>
</evidence>
<sequence>MPLFAPTVYSLTQLRGRNLAANTIEQSLRHIIVLLLFLEQRGIDIETRFQEGRLVDLAEIESLANACSLHLADIDAAEGQKAGAKPARMPSLERLRMLRSNAGAKTVDAASAANRVRGIADYLSWLVKSHLLKLSASSSSFQALESTRQMVIQALLARAPSHRSRNVVAAREGLPPETAARLLKVTAKNSPENPWTGEFIKLRNELLFRWLYSFGLRRGELLNVKVSDISFQKETVTIVRRADAPEDPRKEQPTVKTRDRVLPIPSDLCRLTHDYVLHGRRHLTGARKHEYLFVADKTGAPMSLSALNKCFAFLRTHIPDLPDDLSPHVLRHTWNDNFSAAMDRMKTPEADEQKMRSFLMGWSETSGTAVNYTRRHVRKRANEVSLLLQSEMTNKNDI</sequence>
<proteinExistence type="inferred from homology"/>
<dbReference type="Gene3D" id="1.10.443.10">
    <property type="entry name" value="Intergrase catalytic core"/>
    <property type="match status" value="1"/>
</dbReference>